<evidence type="ECO:0000259" key="1">
    <source>
        <dbReference type="Pfam" id="PF23652"/>
    </source>
</evidence>
<sequence length="74" mass="8029">GLAPRNQRTKKCLGQSEDAALGAVVCHSPLSNLGHCRKGCTLSFTVAFQILKAGLYELSQHMKLQFTAERIGDI</sequence>
<dbReference type="Proteomes" id="UP000314982">
    <property type="component" value="Unassembled WGS sequence"/>
</dbReference>
<keyword evidence="3" id="KW-1185">Reference proteome</keyword>
<proteinExistence type="predicted"/>
<organism evidence="2 3">
    <name type="scientific">Hucho hucho</name>
    <name type="common">huchen</name>
    <dbReference type="NCBI Taxonomy" id="62062"/>
    <lineage>
        <taxon>Eukaryota</taxon>
        <taxon>Metazoa</taxon>
        <taxon>Chordata</taxon>
        <taxon>Craniata</taxon>
        <taxon>Vertebrata</taxon>
        <taxon>Euteleostomi</taxon>
        <taxon>Actinopterygii</taxon>
        <taxon>Neopterygii</taxon>
        <taxon>Teleostei</taxon>
        <taxon>Protacanthopterygii</taxon>
        <taxon>Salmoniformes</taxon>
        <taxon>Salmonidae</taxon>
        <taxon>Salmoninae</taxon>
        <taxon>Hucho</taxon>
    </lineage>
</organism>
<reference evidence="2" key="3">
    <citation type="submission" date="2025-09" db="UniProtKB">
        <authorList>
            <consortium name="Ensembl"/>
        </authorList>
    </citation>
    <scope>IDENTIFICATION</scope>
</reference>
<dbReference type="Ensembl" id="ENSHHUT00000081520.1">
    <property type="protein sequence ID" value="ENSHHUP00000078974.1"/>
    <property type="gene ID" value="ENSHHUG00000046067.1"/>
</dbReference>
<feature type="domain" description="TRAPP14 C-terminal" evidence="1">
    <location>
        <begin position="13"/>
        <end position="68"/>
    </location>
</feature>
<name>A0A4W5R328_9TELE</name>
<protein>
    <recommendedName>
        <fullName evidence="1">TRAPP14 C-terminal domain-containing protein</fullName>
    </recommendedName>
</protein>
<evidence type="ECO:0000313" key="3">
    <source>
        <dbReference type="Proteomes" id="UP000314982"/>
    </source>
</evidence>
<reference evidence="3" key="1">
    <citation type="submission" date="2018-06" db="EMBL/GenBank/DDBJ databases">
        <title>Genome assembly of Danube salmon.</title>
        <authorList>
            <person name="Macqueen D.J."/>
            <person name="Gundappa M.K."/>
        </authorList>
    </citation>
    <scope>NUCLEOTIDE SEQUENCE [LARGE SCALE GENOMIC DNA]</scope>
</reference>
<dbReference type="AlphaFoldDB" id="A0A4W5R328"/>
<dbReference type="GO" id="GO:0043014">
    <property type="term" value="F:alpha-tubulin binding"/>
    <property type="evidence" value="ECO:0007669"/>
    <property type="project" value="InterPro"/>
</dbReference>
<evidence type="ECO:0000313" key="2">
    <source>
        <dbReference type="Ensembl" id="ENSHHUP00000078974.1"/>
    </source>
</evidence>
<dbReference type="Pfam" id="PF23652">
    <property type="entry name" value="TRAPP14_C"/>
    <property type="match status" value="1"/>
</dbReference>
<dbReference type="PANTHER" id="PTHR16096:SF8">
    <property type="entry name" value="TRAFFICKING PROTEIN PARTICLE COMPLEX SUBUNIT 14"/>
    <property type="match status" value="1"/>
</dbReference>
<dbReference type="PANTHER" id="PTHR16096">
    <property type="entry name" value="MICROTUBULE-ASSOCIATED PROTEIN 11"/>
    <property type="match status" value="1"/>
</dbReference>
<dbReference type="GO" id="GO:1990071">
    <property type="term" value="C:TRAPPII protein complex"/>
    <property type="evidence" value="ECO:0007669"/>
    <property type="project" value="TreeGrafter"/>
</dbReference>
<dbReference type="STRING" id="62062.ENSHHUP00000078974"/>
<reference evidence="2" key="2">
    <citation type="submission" date="2025-08" db="UniProtKB">
        <authorList>
            <consortium name="Ensembl"/>
        </authorList>
    </citation>
    <scope>IDENTIFICATION</scope>
</reference>
<dbReference type="InterPro" id="IPR055452">
    <property type="entry name" value="TRAPP14_C"/>
</dbReference>
<accession>A0A4W5R328</accession>
<dbReference type="InterPro" id="IPR031626">
    <property type="entry name" value="TRAPPC14"/>
</dbReference>
<dbReference type="GO" id="GO:0060271">
    <property type="term" value="P:cilium assembly"/>
    <property type="evidence" value="ECO:0007669"/>
    <property type="project" value="InterPro"/>
</dbReference>